<dbReference type="EMBL" id="JAHYBZ010000008">
    <property type="protein sequence ID" value="MBW6400730.1"/>
    <property type="molecule type" value="Genomic_DNA"/>
</dbReference>
<reference evidence="2 3" key="1">
    <citation type="submission" date="2021-07" db="EMBL/GenBank/DDBJ databases">
        <authorList>
            <person name="So Y."/>
        </authorList>
    </citation>
    <scope>NUCLEOTIDE SEQUENCE [LARGE SCALE GENOMIC DNA]</scope>
    <source>
        <strain evidence="2 3">HJA6</strain>
    </source>
</reference>
<keyword evidence="3" id="KW-1185">Reference proteome</keyword>
<name>A0ABS7AHD2_9PROT</name>
<proteinExistence type="predicted"/>
<comment type="caution">
    <text evidence="2">The sequence shown here is derived from an EMBL/GenBank/DDBJ whole genome shotgun (WGS) entry which is preliminary data.</text>
</comment>
<feature type="chain" id="PRO_5047252386" evidence="1">
    <location>
        <begin position="23"/>
        <end position="157"/>
    </location>
</feature>
<dbReference type="Proteomes" id="UP001196565">
    <property type="component" value="Unassembled WGS sequence"/>
</dbReference>
<feature type="signal peptide" evidence="1">
    <location>
        <begin position="1"/>
        <end position="22"/>
    </location>
</feature>
<sequence length="157" mass="17868">MRRIGAIVAMGLLGVLARPVVAQQLDPQVAMPLMQLIQAAGAQCQMGNQQACALVPQLQQAGNELMQAQFGCQQGNPQACQMFQAGAQQVMMVWQQNFGGNAMPQATQPYSPQQQAWDHQQRMQQQQMLFQQQQQQYQQQQRQNDIQHQRFMETLRR</sequence>
<accession>A0ABS7AHD2</accession>
<organism evidence="2 3">
    <name type="scientific">Roseomonas alba</name>
    <dbReference type="NCBI Taxonomy" id="2846776"/>
    <lineage>
        <taxon>Bacteria</taxon>
        <taxon>Pseudomonadati</taxon>
        <taxon>Pseudomonadota</taxon>
        <taxon>Alphaproteobacteria</taxon>
        <taxon>Acetobacterales</taxon>
        <taxon>Roseomonadaceae</taxon>
        <taxon>Roseomonas</taxon>
    </lineage>
</organism>
<keyword evidence="1" id="KW-0732">Signal</keyword>
<dbReference type="RefSeq" id="WP_219765287.1">
    <property type="nucleotide sequence ID" value="NZ_JAHYBZ010000008.1"/>
</dbReference>
<gene>
    <name evidence="2" type="ORF">KPL78_22915</name>
</gene>
<evidence type="ECO:0000313" key="3">
    <source>
        <dbReference type="Proteomes" id="UP001196565"/>
    </source>
</evidence>
<evidence type="ECO:0000256" key="1">
    <source>
        <dbReference type="SAM" id="SignalP"/>
    </source>
</evidence>
<protein>
    <submittedName>
        <fullName evidence="2">Uncharacterized protein</fullName>
    </submittedName>
</protein>
<evidence type="ECO:0000313" key="2">
    <source>
        <dbReference type="EMBL" id="MBW6400730.1"/>
    </source>
</evidence>